<evidence type="ECO:0000259" key="2">
    <source>
        <dbReference type="Pfam" id="PF08044"/>
    </source>
</evidence>
<protein>
    <submittedName>
        <fullName evidence="3">DUF1707 domain-containing protein</fullName>
    </submittedName>
</protein>
<organism evidence="3 4">
    <name type="scientific">Saxibacter everestensis</name>
    <dbReference type="NCBI Taxonomy" id="2909229"/>
    <lineage>
        <taxon>Bacteria</taxon>
        <taxon>Bacillati</taxon>
        <taxon>Actinomycetota</taxon>
        <taxon>Actinomycetes</taxon>
        <taxon>Micrococcales</taxon>
        <taxon>Brevibacteriaceae</taxon>
        <taxon>Saxibacter</taxon>
    </lineage>
</organism>
<keyword evidence="4" id="KW-1185">Reference proteome</keyword>
<evidence type="ECO:0000313" key="4">
    <source>
        <dbReference type="Proteomes" id="UP001209083"/>
    </source>
</evidence>
<dbReference type="RefSeq" id="WP_349637871.1">
    <property type="nucleotide sequence ID" value="NZ_CP090958.1"/>
</dbReference>
<dbReference type="PANTHER" id="PTHR40763">
    <property type="entry name" value="MEMBRANE PROTEIN-RELATED"/>
    <property type="match status" value="1"/>
</dbReference>
<sequence length="204" mass="22337">MSENDHASPRKTLRAGDNDREAVAEVLRQSAGDGRLDLDELDERLERAYAAKTYAELDELVADLPVTAMPSEHAPVLRSPARKPGRDDKPLILRATLDNQSRSGAWEVPAVIEAEPLFANVKLNFMYASCPFDVVDLTIRPGSGAVVLIMPEGWGVDTEELNKSWGTVRNKIGQAAAGKPTIEVRGSVGMSSFVARPPYFYEKD</sequence>
<evidence type="ECO:0000256" key="1">
    <source>
        <dbReference type="SAM" id="MobiDB-lite"/>
    </source>
</evidence>
<dbReference type="EMBL" id="CP090958">
    <property type="protein sequence ID" value="WGW11088.1"/>
    <property type="molecule type" value="Genomic_DNA"/>
</dbReference>
<reference evidence="3 4" key="1">
    <citation type="submission" date="2023-05" db="EMBL/GenBank/DDBJ databases">
        <title>Lithophilousrod everest ZFBP1038 complete genpme.</title>
        <authorList>
            <person name="Tian M."/>
        </authorList>
    </citation>
    <scope>NUCLEOTIDE SEQUENCE [LARGE SCALE GENOMIC DNA]</scope>
    <source>
        <strain evidence="3 4">ZFBP1038</strain>
    </source>
</reference>
<evidence type="ECO:0000313" key="3">
    <source>
        <dbReference type="EMBL" id="WGW11088.1"/>
    </source>
</evidence>
<gene>
    <name evidence="3" type="ORF">LWF01_13400</name>
</gene>
<dbReference type="Pfam" id="PF08044">
    <property type="entry name" value="DUF1707"/>
    <property type="match status" value="1"/>
</dbReference>
<dbReference type="PANTHER" id="PTHR40763:SF5">
    <property type="entry name" value="MEMBRANE PROTEIN"/>
    <property type="match status" value="1"/>
</dbReference>
<feature type="region of interest" description="Disordered" evidence="1">
    <location>
        <begin position="1"/>
        <end position="21"/>
    </location>
</feature>
<dbReference type="InterPro" id="IPR012551">
    <property type="entry name" value="DUF1707_SHOCT-like"/>
</dbReference>
<accession>A0ABY8QQ97</accession>
<name>A0ABY8QQ97_9MICO</name>
<feature type="domain" description="DUF1707" evidence="2">
    <location>
        <begin position="13"/>
        <end position="65"/>
    </location>
</feature>
<dbReference type="Proteomes" id="UP001209083">
    <property type="component" value="Chromosome"/>
</dbReference>
<proteinExistence type="predicted"/>